<evidence type="ECO:0000313" key="2">
    <source>
        <dbReference type="Proteomes" id="UP000236291"/>
    </source>
</evidence>
<dbReference type="Proteomes" id="UP000236291">
    <property type="component" value="Unassembled WGS sequence"/>
</dbReference>
<sequence length="78" mass="8536">MASWKCLVALWTSSAGNCESSGITVPFLLDPPIFLDKPSCAVVDGGWLLEQRRVEGDECVLKLQLQSNKPCVFVIVLL</sequence>
<accession>A0A2K3JTF7</accession>
<reference evidence="1 2" key="1">
    <citation type="journal article" date="2014" name="Am. J. Bot.">
        <title>Genome assembly and annotation for red clover (Trifolium pratense; Fabaceae).</title>
        <authorList>
            <person name="Istvanek J."/>
            <person name="Jaros M."/>
            <person name="Krenek A."/>
            <person name="Repkova J."/>
        </authorList>
    </citation>
    <scope>NUCLEOTIDE SEQUENCE [LARGE SCALE GENOMIC DNA]</scope>
    <source>
        <strain evidence="2">cv. Tatra</strain>
        <tissue evidence="1">Young leaves</tissue>
    </source>
</reference>
<dbReference type="AlphaFoldDB" id="A0A2K3JTF7"/>
<name>A0A2K3JTF7_TRIPR</name>
<gene>
    <name evidence="1" type="ORF">L195_g058624</name>
</gene>
<dbReference type="EMBL" id="ASHM01122998">
    <property type="protein sequence ID" value="PNX57296.1"/>
    <property type="molecule type" value="Genomic_DNA"/>
</dbReference>
<protein>
    <submittedName>
        <fullName evidence="1">Uncharacterized protein</fullName>
    </submittedName>
</protein>
<evidence type="ECO:0000313" key="1">
    <source>
        <dbReference type="EMBL" id="PNX57296.1"/>
    </source>
</evidence>
<feature type="non-terminal residue" evidence="1">
    <location>
        <position position="78"/>
    </location>
</feature>
<comment type="caution">
    <text evidence="1">The sequence shown here is derived from an EMBL/GenBank/DDBJ whole genome shotgun (WGS) entry which is preliminary data.</text>
</comment>
<reference evidence="1 2" key="2">
    <citation type="journal article" date="2017" name="Front. Plant Sci.">
        <title>Gene Classification and Mining of Molecular Markers Useful in Red Clover (Trifolium pratense) Breeding.</title>
        <authorList>
            <person name="Istvanek J."/>
            <person name="Dluhosova J."/>
            <person name="Dluhos P."/>
            <person name="Patkova L."/>
            <person name="Nedelnik J."/>
            <person name="Repkova J."/>
        </authorList>
    </citation>
    <scope>NUCLEOTIDE SEQUENCE [LARGE SCALE GENOMIC DNA]</scope>
    <source>
        <strain evidence="2">cv. Tatra</strain>
        <tissue evidence="1">Young leaves</tissue>
    </source>
</reference>
<proteinExistence type="predicted"/>
<organism evidence="1 2">
    <name type="scientific">Trifolium pratense</name>
    <name type="common">Red clover</name>
    <dbReference type="NCBI Taxonomy" id="57577"/>
    <lineage>
        <taxon>Eukaryota</taxon>
        <taxon>Viridiplantae</taxon>
        <taxon>Streptophyta</taxon>
        <taxon>Embryophyta</taxon>
        <taxon>Tracheophyta</taxon>
        <taxon>Spermatophyta</taxon>
        <taxon>Magnoliopsida</taxon>
        <taxon>eudicotyledons</taxon>
        <taxon>Gunneridae</taxon>
        <taxon>Pentapetalae</taxon>
        <taxon>rosids</taxon>
        <taxon>fabids</taxon>
        <taxon>Fabales</taxon>
        <taxon>Fabaceae</taxon>
        <taxon>Papilionoideae</taxon>
        <taxon>50 kb inversion clade</taxon>
        <taxon>NPAAA clade</taxon>
        <taxon>Hologalegina</taxon>
        <taxon>IRL clade</taxon>
        <taxon>Trifolieae</taxon>
        <taxon>Trifolium</taxon>
    </lineage>
</organism>